<evidence type="ECO:0000313" key="1">
    <source>
        <dbReference type="EMBL" id="KAI0092540.1"/>
    </source>
</evidence>
<name>A0ACB8UE36_9APHY</name>
<dbReference type="EMBL" id="MU274903">
    <property type="protein sequence ID" value="KAI0092540.1"/>
    <property type="molecule type" value="Genomic_DNA"/>
</dbReference>
<comment type="caution">
    <text evidence="1">The sequence shown here is derived from an EMBL/GenBank/DDBJ whole genome shotgun (WGS) entry which is preliminary data.</text>
</comment>
<proteinExistence type="predicted"/>
<evidence type="ECO:0000313" key="2">
    <source>
        <dbReference type="Proteomes" id="UP001055072"/>
    </source>
</evidence>
<reference evidence="1" key="1">
    <citation type="journal article" date="2021" name="Environ. Microbiol.">
        <title>Gene family expansions and transcriptome signatures uncover fungal adaptations to wood decay.</title>
        <authorList>
            <person name="Hage H."/>
            <person name="Miyauchi S."/>
            <person name="Viragh M."/>
            <person name="Drula E."/>
            <person name="Min B."/>
            <person name="Chaduli D."/>
            <person name="Navarro D."/>
            <person name="Favel A."/>
            <person name="Norest M."/>
            <person name="Lesage-Meessen L."/>
            <person name="Balint B."/>
            <person name="Merenyi Z."/>
            <person name="de Eugenio L."/>
            <person name="Morin E."/>
            <person name="Martinez A.T."/>
            <person name="Baldrian P."/>
            <person name="Stursova M."/>
            <person name="Martinez M.J."/>
            <person name="Novotny C."/>
            <person name="Magnuson J.K."/>
            <person name="Spatafora J.W."/>
            <person name="Maurice S."/>
            <person name="Pangilinan J."/>
            <person name="Andreopoulos W."/>
            <person name="LaButti K."/>
            <person name="Hundley H."/>
            <person name="Na H."/>
            <person name="Kuo A."/>
            <person name="Barry K."/>
            <person name="Lipzen A."/>
            <person name="Henrissat B."/>
            <person name="Riley R."/>
            <person name="Ahrendt S."/>
            <person name="Nagy L.G."/>
            <person name="Grigoriev I.V."/>
            <person name="Martin F."/>
            <person name="Rosso M.N."/>
        </authorList>
    </citation>
    <scope>NUCLEOTIDE SEQUENCE</scope>
    <source>
        <strain evidence="1">CBS 384.51</strain>
    </source>
</reference>
<keyword evidence="2" id="KW-1185">Reference proteome</keyword>
<gene>
    <name evidence="1" type="ORF">BDY19DRAFT_883509</name>
</gene>
<dbReference type="Proteomes" id="UP001055072">
    <property type="component" value="Unassembled WGS sequence"/>
</dbReference>
<accession>A0ACB8UE36</accession>
<sequence>MNILSTQAIPRSKSDSCGDVSPGDTISRVAQRSRTLFESIGTVIWFNLVVVSITPLVSLYGLFTTPWHSRTVLFCVAYYVFNMIGVTAGYHRLWSHRSYKASQSLEYFLAIAGAGAVQGSIKWWARHHRAHHRYTDTDLDPYGAHHGLLWSHIGWMLVKKSQSHGPADISDLKNNTVVAWQHKRFFALAFFFGLFLPSIIPGLFWEDWRGGFYYACFLRLTVVHHCVFSVNSLAHWLGETTFDDKLTPRDHFITAIVTLGEGYHNFHHQFPVDYRNAVKWYQWDPTKWFIAGCKKLGLASHLKTFPEGEVQKSVFTMNIKRLKKEQDSIQWPPSFRDLPVIDWQTYQDQAQHRRLVLISGFIHDLSDFLETHPGGTAILLAYVGKDATAAFFGGIYDHSNAAHNLLATMRVAVLLGGGEHVDARAVPPCLDLRIVPCRALESRL</sequence>
<protein>
    <submittedName>
        <fullName evidence="1">Delta 9-fatty acid desaturase protein</fullName>
    </submittedName>
</protein>
<organism evidence="1 2">
    <name type="scientific">Irpex rosettiformis</name>
    <dbReference type="NCBI Taxonomy" id="378272"/>
    <lineage>
        <taxon>Eukaryota</taxon>
        <taxon>Fungi</taxon>
        <taxon>Dikarya</taxon>
        <taxon>Basidiomycota</taxon>
        <taxon>Agaricomycotina</taxon>
        <taxon>Agaricomycetes</taxon>
        <taxon>Polyporales</taxon>
        <taxon>Irpicaceae</taxon>
        <taxon>Irpex</taxon>
    </lineage>
</organism>